<dbReference type="EC" id="2.7.7.9" evidence="2 8"/>
<dbReference type="GO" id="GO:0003983">
    <property type="term" value="F:UTP:glucose-1-phosphate uridylyltransferase activity"/>
    <property type="evidence" value="ECO:0007669"/>
    <property type="project" value="UniProtKB-EC"/>
</dbReference>
<comment type="similarity">
    <text evidence="1 8">Belongs to the UDPGP type 2 family.</text>
</comment>
<gene>
    <name evidence="10" type="primary">galU</name>
    <name evidence="10" type="ORF">ACHINZ_1300</name>
</gene>
<sequence>MKKKKNNKKITKAVIPVAGLGTRMLPATKAIPKEMLPLADQPLIQYVVNECVNAGIYDIVLVTNSSKKAIENHFDKNHALDNITKNTIKKHILNNIKSICPDYVTFMQTRQKNIKGLGHAVLCAKSLIGENPFALVLPDVVIEQNLSKVTYCNLKTMIRRYYDTHISQILVKPIPKKYIPNYGIVECYNYQFKPYESKIIKSIIEKPATHIAPSNLSVVGRYIFSENIWPLLKNISGNINQEIQLTDAINMLIKREPVEAFFLKGQSYDCGNKLGYMQAFTKYSMKHKIFGHDFSKWIKKIQNY</sequence>
<reference evidence="10" key="1">
    <citation type="journal article" date="2023" name="Front. Microbiol.">
        <title>Genome analysis of Candidatus Aschnera chinzeii, the bacterial endosymbiont of the blood-sucking bat fly Penicillidia jenynsii (Insecta: Diptera: Nycteribiidae).</title>
        <authorList>
            <person name="Koga R."/>
            <person name="Moriyama M."/>
            <person name="Nozaki T."/>
            <person name="Fukatsu T."/>
        </authorList>
    </citation>
    <scope>NUCLEOTIDE SEQUENCE</scope>
    <source>
        <strain evidence="10">Kw-01</strain>
    </source>
</reference>
<evidence type="ECO:0000256" key="2">
    <source>
        <dbReference type="ARBA" id="ARBA00012415"/>
    </source>
</evidence>
<reference evidence="10" key="2">
    <citation type="submission" date="2023-10" db="EMBL/GenBank/DDBJ databases">
        <authorList>
            <person name="Koga R."/>
            <person name="Fukatsu T."/>
        </authorList>
    </citation>
    <scope>NUCLEOTIDE SEQUENCE</scope>
    <source>
        <strain evidence="10">Kw-01</strain>
    </source>
</reference>
<dbReference type="PANTHER" id="PTHR43197:SF1">
    <property type="entry name" value="UTP--GLUCOSE-1-PHOSPHATE URIDYLYLTRANSFERASE"/>
    <property type="match status" value="1"/>
</dbReference>
<dbReference type="InterPro" id="IPR005835">
    <property type="entry name" value="NTP_transferase_dom"/>
</dbReference>
<feature type="domain" description="Nucleotidyl transferase" evidence="9">
    <location>
        <begin position="12"/>
        <end position="283"/>
    </location>
</feature>
<dbReference type="SUPFAM" id="SSF53448">
    <property type="entry name" value="Nucleotide-diphospho-sugar transferases"/>
    <property type="match status" value="1"/>
</dbReference>
<name>A0AAT9G424_9ENTR</name>
<proteinExistence type="inferred from homology"/>
<evidence type="ECO:0000256" key="7">
    <source>
        <dbReference type="ARBA" id="ARBA00048128"/>
    </source>
</evidence>
<keyword evidence="4 8" id="KW-0808">Transferase</keyword>
<evidence type="ECO:0000256" key="8">
    <source>
        <dbReference type="RuleBase" id="RU361259"/>
    </source>
</evidence>
<keyword evidence="5 8" id="KW-0548">Nucleotidyltransferase</keyword>
<dbReference type="PANTHER" id="PTHR43197">
    <property type="entry name" value="UTP--GLUCOSE-1-PHOSPHATE URIDYLYLTRANSFERASE"/>
    <property type="match status" value="1"/>
</dbReference>
<evidence type="ECO:0000256" key="6">
    <source>
        <dbReference type="ARBA" id="ARBA00037294"/>
    </source>
</evidence>
<dbReference type="InterPro" id="IPR005771">
    <property type="entry name" value="GalU_uridylyltTrfase_bac/arc"/>
</dbReference>
<evidence type="ECO:0000313" key="10">
    <source>
        <dbReference type="EMBL" id="BET44460.1"/>
    </source>
</evidence>
<protein>
    <recommendedName>
        <fullName evidence="3 8">UTP--glucose-1-phosphate uridylyltransferase</fullName>
        <ecNumber evidence="2 8">2.7.7.9</ecNumber>
    </recommendedName>
    <alternativeName>
        <fullName evidence="8">UDP-glucose pyrophosphorylase</fullName>
    </alternativeName>
</protein>
<dbReference type="InterPro" id="IPR029044">
    <property type="entry name" value="Nucleotide-diphossugar_trans"/>
</dbReference>
<evidence type="ECO:0000256" key="1">
    <source>
        <dbReference type="ARBA" id="ARBA00006890"/>
    </source>
</evidence>
<dbReference type="AlphaFoldDB" id="A0AAT9G424"/>
<evidence type="ECO:0000256" key="4">
    <source>
        <dbReference type="ARBA" id="ARBA00022679"/>
    </source>
</evidence>
<dbReference type="CDD" id="cd02541">
    <property type="entry name" value="UGPase_prokaryotic"/>
    <property type="match status" value="1"/>
</dbReference>
<comment type="function">
    <text evidence="6">May play a role in stationary phase survival.</text>
</comment>
<evidence type="ECO:0000259" key="9">
    <source>
        <dbReference type="Pfam" id="PF00483"/>
    </source>
</evidence>
<dbReference type="GO" id="GO:0006011">
    <property type="term" value="P:UDP-alpha-D-glucose metabolic process"/>
    <property type="evidence" value="ECO:0007669"/>
    <property type="project" value="InterPro"/>
</dbReference>
<evidence type="ECO:0000256" key="5">
    <source>
        <dbReference type="ARBA" id="ARBA00022695"/>
    </source>
</evidence>
<dbReference type="EMBL" id="AP028961">
    <property type="protein sequence ID" value="BET44460.1"/>
    <property type="molecule type" value="Genomic_DNA"/>
</dbReference>
<dbReference type="Gene3D" id="3.90.550.10">
    <property type="entry name" value="Spore Coat Polysaccharide Biosynthesis Protein SpsA, Chain A"/>
    <property type="match status" value="1"/>
</dbReference>
<organism evidence="10">
    <name type="scientific">Candidatus Aschnera chinzeii</name>
    <dbReference type="NCBI Taxonomy" id="1485666"/>
    <lineage>
        <taxon>Bacteria</taxon>
        <taxon>Pseudomonadati</taxon>
        <taxon>Pseudomonadota</taxon>
        <taxon>Gammaproteobacteria</taxon>
        <taxon>Enterobacterales</taxon>
        <taxon>Enterobacteriaceae</taxon>
        <taxon>Candidatus Aschnera</taxon>
    </lineage>
</organism>
<dbReference type="Pfam" id="PF00483">
    <property type="entry name" value="NTP_transferase"/>
    <property type="match status" value="1"/>
</dbReference>
<accession>A0AAT9G424</accession>
<dbReference type="NCBIfam" id="TIGR01099">
    <property type="entry name" value="galU"/>
    <property type="match status" value="1"/>
</dbReference>
<evidence type="ECO:0000256" key="3">
    <source>
        <dbReference type="ARBA" id="ARBA00019048"/>
    </source>
</evidence>
<comment type="catalytic activity">
    <reaction evidence="7 8">
        <text>alpha-D-glucose 1-phosphate + UTP + H(+) = UDP-alpha-D-glucose + diphosphate</text>
        <dbReference type="Rhea" id="RHEA:19889"/>
        <dbReference type="ChEBI" id="CHEBI:15378"/>
        <dbReference type="ChEBI" id="CHEBI:33019"/>
        <dbReference type="ChEBI" id="CHEBI:46398"/>
        <dbReference type="ChEBI" id="CHEBI:58601"/>
        <dbReference type="ChEBI" id="CHEBI:58885"/>
        <dbReference type="EC" id="2.7.7.9"/>
    </reaction>
</comment>